<evidence type="ECO:0000256" key="1">
    <source>
        <dbReference type="ARBA" id="ARBA00004123"/>
    </source>
</evidence>
<dbReference type="CDD" id="cd04717">
    <property type="entry name" value="BAH_polybromo"/>
    <property type="match status" value="1"/>
</dbReference>
<dbReference type="Gene3D" id="1.20.920.10">
    <property type="entry name" value="Bromodomain-like"/>
    <property type="match status" value="2"/>
</dbReference>
<dbReference type="FunCoup" id="K0KL11">
    <property type="interactions" value="360"/>
</dbReference>
<accession>K0KL11</accession>
<organism evidence="14 15">
    <name type="scientific">Wickerhamomyces ciferrii (strain ATCC 14091 / BCRC 22168 / CBS 111 / JCM 3599 / NBRC 0793 / NRRL Y-1031 F-60-10)</name>
    <name type="common">Yeast</name>
    <name type="synonym">Pichia ciferrii</name>
    <dbReference type="NCBI Taxonomy" id="1206466"/>
    <lineage>
        <taxon>Eukaryota</taxon>
        <taxon>Fungi</taxon>
        <taxon>Dikarya</taxon>
        <taxon>Ascomycota</taxon>
        <taxon>Saccharomycotina</taxon>
        <taxon>Saccharomycetes</taxon>
        <taxon>Phaffomycetales</taxon>
        <taxon>Wickerhamomycetaceae</taxon>
        <taxon>Wickerhamomyces</taxon>
    </lineage>
</organism>
<keyword evidence="4" id="KW-0156">Chromatin regulator</keyword>
<keyword evidence="5" id="KW-0805">Transcription regulation</keyword>
<comment type="caution">
    <text evidence="14">The sequence shown here is derived from an EMBL/GenBank/DDBJ whole genome shotgun (WGS) entry which is preliminary data.</text>
</comment>
<keyword evidence="7" id="KW-0804">Transcription</keyword>
<dbReference type="SMART" id="SM00297">
    <property type="entry name" value="BROMO"/>
    <property type="match status" value="2"/>
</dbReference>
<dbReference type="InterPro" id="IPR001487">
    <property type="entry name" value="Bromodomain"/>
</dbReference>
<evidence type="ECO:0000256" key="5">
    <source>
        <dbReference type="ARBA" id="ARBA00023015"/>
    </source>
</evidence>
<keyword evidence="8" id="KW-0539">Nucleus</keyword>
<dbReference type="STRING" id="1206466.K0KL11"/>
<dbReference type="EMBL" id="CAIF01000029">
    <property type="protein sequence ID" value="CCH41773.1"/>
    <property type="molecule type" value="Genomic_DNA"/>
</dbReference>
<protein>
    <submittedName>
        <fullName evidence="14">Chromatin structure-remodeling complex subunit</fullName>
    </submittedName>
</protein>
<dbReference type="PANTHER" id="PTHR16062:SF21">
    <property type="entry name" value="CHROMATIN STRUCTURE-REMODELING COMPLEX SUBUNIT RSC1-RELATED"/>
    <property type="match status" value="1"/>
</dbReference>
<dbReference type="InterPro" id="IPR043151">
    <property type="entry name" value="BAH_sf"/>
</dbReference>
<feature type="domain" description="Bromo" evidence="12">
    <location>
        <begin position="28"/>
        <end position="96"/>
    </location>
</feature>
<dbReference type="PROSITE" id="PS51038">
    <property type="entry name" value="BAH"/>
    <property type="match status" value="1"/>
</dbReference>
<feature type="compositionally biased region" description="Polar residues" evidence="11">
    <location>
        <begin position="175"/>
        <end position="186"/>
    </location>
</feature>
<evidence type="ECO:0000256" key="10">
    <source>
        <dbReference type="PROSITE-ProRule" id="PRU00035"/>
    </source>
</evidence>
<dbReference type="Pfam" id="PF00439">
    <property type="entry name" value="Bromodomain"/>
    <property type="match status" value="2"/>
</dbReference>
<dbReference type="PRINTS" id="PR00503">
    <property type="entry name" value="BROMODOMAIN"/>
</dbReference>
<dbReference type="InterPro" id="IPR001025">
    <property type="entry name" value="BAH_dom"/>
</dbReference>
<dbReference type="GO" id="GO:0016586">
    <property type="term" value="C:RSC-type complex"/>
    <property type="evidence" value="ECO:0007669"/>
    <property type="project" value="InterPro"/>
</dbReference>
<dbReference type="GO" id="GO:0006338">
    <property type="term" value="P:chromatin remodeling"/>
    <property type="evidence" value="ECO:0007669"/>
    <property type="project" value="InterPro"/>
</dbReference>
<dbReference type="Proteomes" id="UP000009328">
    <property type="component" value="Unassembled WGS sequence"/>
</dbReference>
<comment type="subcellular location">
    <subcellularLocation>
        <location evidence="1">Nucleus</location>
    </subcellularLocation>
</comment>
<keyword evidence="6 10" id="KW-0103">Bromodomain</keyword>
<feature type="domain" description="Bromo" evidence="12">
    <location>
        <begin position="219"/>
        <end position="281"/>
    </location>
</feature>
<dbReference type="Gene3D" id="2.30.30.490">
    <property type="match status" value="1"/>
</dbReference>
<dbReference type="GO" id="GO:0006368">
    <property type="term" value="P:transcription elongation by RNA polymerase II"/>
    <property type="evidence" value="ECO:0007669"/>
    <property type="project" value="TreeGrafter"/>
</dbReference>
<dbReference type="HOGENOM" id="CLU_007728_2_0_1"/>
<dbReference type="FunFam" id="2.30.30.490:FF:000016">
    <property type="entry name" value="RSC complex member"/>
    <property type="match status" value="1"/>
</dbReference>
<dbReference type="PROSITE" id="PS50014">
    <property type="entry name" value="BROMODOMAIN_2"/>
    <property type="match status" value="2"/>
</dbReference>
<evidence type="ECO:0000256" key="2">
    <source>
        <dbReference type="ARBA" id="ARBA00022553"/>
    </source>
</evidence>
<keyword evidence="2" id="KW-0597">Phosphoprotein</keyword>
<dbReference type="AlphaFoldDB" id="K0KL11"/>
<name>K0KL11_WICCF</name>
<dbReference type="InParanoid" id="K0KL11"/>
<dbReference type="InterPro" id="IPR037382">
    <property type="entry name" value="Rsc/polybromo"/>
</dbReference>
<evidence type="ECO:0000256" key="9">
    <source>
        <dbReference type="ARBA" id="ARBA00061403"/>
    </source>
</evidence>
<evidence type="ECO:0000259" key="12">
    <source>
        <dbReference type="PROSITE" id="PS50014"/>
    </source>
</evidence>
<dbReference type="InterPro" id="IPR036427">
    <property type="entry name" value="Bromodomain-like_sf"/>
</dbReference>
<feature type="region of interest" description="Disordered" evidence="11">
    <location>
        <begin position="132"/>
        <end position="197"/>
    </location>
</feature>
<keyword evidence="3" id="KW-0677">Repeat</keyword>
<evidence type="ECO:0000313" key="15">
    <source>
        <dbReference type="Proteomes" id="UP000009328"/>
    </source>
</evidence>
<dbReference type="SUPFAM" id="SSF47370">
    <property type="entry name" value="Bromodomain"/>
    <property type="match status" value="2"/>
</dbReference>
<dbReference type="SMART" id="SM00439">
    <property type="entry name" value="BAH"/>
    <property type="match status" value="1"/>
</dbReference>
<evidence type="ECO:0000256" key="6">
    <source>
        <dbReference type="ARBA" id="ARBA00023117"/>
    </source>
</evidence>
<dbReference type="Pfam" id="PF01426">
    <property type="entry name" value="BAH"/>
    <property type="match status" value="1"/>
</dbReference>
<reference evidence="14 15" key="1">
    <citation type="journal article" date="2012" name="Eukaryot. Cell">
        <title>Draft genome sequence of Wickerhamomyces ciferrii NRRL Y-1031 F-60-10.</title>
        <authorList>
            <person name="Schneider J."/>
            <person name="Andrea H."/>
            <person name="Blom J."/>
            <person name="Jaenicke S."/>
            <person name="Ruckert C."/>
            <person name="Schorsch C."/>
            <person name="Szczepanowski R."/>
            <person name="Farwick M."/>
            <person name="Goesmann A."/>
            <person name="Puhler A."/>
            <person name="Schaffer S."/>
            <person name="Tauch A."/>
            <person name="Kohler T."/>
            <person name="Brinkrolf K."/>
        </authorList>
    </citation>
    <scope>NUCLEOTIDE SEQUENCE [LARGE SCALE GENOMIC DNA]</scope>
    <source>
        <strain evidence="15">ATCC 14091 / BCRC 22168 / CBS 111 / JCM 3599 / NBRC 0793 / NRRL Y-1031 F-60-10</strain>
    </source>
</reference>
<evidence type="ECO:0000256" key="7">
    <source>
        <dbReference type="ARBA" id="ARBA00023163"/>
    </source>
</evidence>
<evidence type="ECO:0000256" key="8">
    <source>
        <dbReference type="ARBA" id="ARBA00023242"/>
    </source>
</evidence>
<sequence length="710" mass="81767">MSTSNLAKRIKSSFDAVYDLKDDGADGTQEPIAPIFNTMPDKKLYPDYYDVITTPTSLQSIKKRLNIYHTPNDFIKDLAQIVWNAKTYNEQGSFVYRYAQKLDSFILSNVIPKFRKLGYEVSYPNLGPNDLSELASGAQTSTANTPQPNAVLQNNNAEEDDHSDDDQANSRLRKASSTTAIQSTKEQSYKRGRPPVIDKPFEQRIKNVLRSLRRDRDQQGQLLCHAFEKLPDIRENPQFYQLITDPISLDEIKKKIKQRKYKDVETYVQDMKLMFNNGRTYYKGWDENMVTVTNTLETKFGEHLEIELKRPDSDFVAADSLKIPLDQLELHGSLFKIGDWILINNPNDPSKPIVSQLFRIWQTQDGQRWINVCWYLRPEQTVHRVDRLFYENEVFKSGQYRDHLADEIIGKCYVAYFTRYQRGDPAFNYEGPLFICEFRYNDNDKNFNKIRTWKACLPDEVRDHEDPITPLPNLRRFKKYESPLKHLLPPNATMDMPIPEPTIGAPNAPPLHGAVYLRDIDEADDLGQYASSRICPRYIIRPNDPPPTDSPSNNTTSIVNYTRNTVPVPQQQPILHHAVPNYVPTSTAPSFTIPISIENDTKGLIRMDVSNNRRRLAGISNDVNTEGPLIWFRAPGVNIGNRYKQQIPVRGINRIVNKKPIKRPHNEIDGEEEEQDLDNGDEDSQFSHSLGHSAKYLAFKLQKQQNKQSV</sequence>
<comment type="similarity">
    <text evidence="9">Belongs to the RSC1 family.</text>
</comment>
<evidence type="ECO:0000313" key="14">
    <source>
        <dbReference type="EMBL" id="CCH41773.1"/>
    </source>
</evidence>
<evidence type="ECO:0000259" key="13">
    <source>
        <dbReference type="PROSITE" id="PS51038"/>
    </source>
</evidence>
<keyword evidence="15" id="KW-1185">Reference proteome</keyword>
<proteinExistence type="inferred from homology"/>
<dbReference type="PANTHER" id="PTHR16062">
    <property type="entry name" value="SWI/SNF-RELATED"/>
    <property type="match status" value="1"/>
</dbReference>
<feature type="compositionally biased region" description="Polar residues" evidence="11">
    <location>
        <begin position="137"/>
        <end position="156"/>
    </location>
</feature>
<gene>
    <name evidence="14" type="ORF">BN7_1312</name>
</gene>
<dbReference type="eggNOG" id="KOG1827">
    <property type="taxonomic scope" value="Eukaryota"/>
</dbReference>
<evidence type="ECO:0000256" key="3">
    <source>
        <dbReference type="ARBA" id="ARBA00022737"/>
    </source>
</evidence>
<feature type="compositionally biased region" description="Acidic residues" evidence="11">
    <location>
        <begin position="157"/>
        <end position="167"/>
    </location>
</feature>
<feature type="domain" description="BAH" evidence="13">
    <location>
        <begin position="333"/>
        <end position="451"/>
    </location>
</feature>
<dbReference type="GO" id="GO:0003682">
    <property type="term" value="F:chromatin binding"/>
    <property type="evidence" value="ECO:0007669"/>
    <property type="project" value="InterPro"/>
</dbReference>
<evidence type="ECO:0000256" key="11">
    <source>
        <dbReference type="SAM" id="MobiDB-lite"/>
    </source>
</evidence>
<feature type="compositionally biased region" description="Acidic residues" evidence="11">
    <location>
        <begin position="669"/>
        <end position="684"/>
    </location>
</feature>
<evidence type="ECO:0000256" key="4">
    <source>
        <dbReference type="ARBA" id="ARBA00022853"/>
    </source>
</evidence>
<feature type="region of interest" description="Disordered" evidence="11">
    <location>
        <begin position="661"/>
        <end position="689"/>
    </location>
</feature>